<protein>
    <submittedName>
        <fullName evidence="2">Uncharacterized protein</fullName>
    </submittedName>
</protein>
<feature type="region of interest" description="Disordered" evidence="1">
    <location>
        <begin position="16"/>
        <end position="35"/>
    </location>
</feature>
<dbReference type="RefSeq" id="WP_248651342.1">
    <property type="nucleotide sequence ID" value="NZ_CP096659.1"/>
</dbReference>
<accession>A0A8U0HW44</accession>
<keyword evidence="3" id="KW-1185">Reference proteome</keyword>
<reference evidence="2 3" key="1">
    <citation type="submission" date="2022-04" db="EMBL/GenBank/DDBJ databases">
        <title>Diverse halophilic archaea isolated from saline environments.</title>
        <authorList>
            <person name="Cui H.-L."/>
        </authorList>
    </citation>
    <scope>NUCLEOTIDE SEQUENCE [LARGE SCALE GENOMIC DNA]</scope>
    <source>
        <strain evidence="2 3">XZYJT49</strain>
    </source>
</reference>
<evidence type="ECO:0000313" key="2">
    <source>
        <dbReference type="EMBL" id="UPV75300.1"/>
    </source>
</evidence>
<dbReference type="Proteomes" id="UP000830729">
    <property type="component" value="Chromosome"/>
</dbReference>
<dbReference type="KEGG" id="halx:M0R89_04340"/>
<evidence type="ECO:0000313" key="3">
    <source>
        <dbReference type="Proteomes" id="UP000830729"/>
    </source>
</evidence>
<name>A0A8U0HW44_9EURY</name>
<proteinExistence type="predicted"/>
<organism evidence="2 3">
    <name type="scientific">Halorussus limi</name>
    <dbReference type="NCBI Taxonomy" id="2938695"/>
    <lineage>
        <taxon>Archaea</taxon>
        <taxon>Methanobacteriati</taxon>
        <taxon>Methanobacteriota</taxon>
        <taxon>Stenosarchaea group</taxon>
        <taxon>Halobacteria</taxon>
        <taxon>Halobacteriales</taxon>
        <taxon>Haladaptataceae</taxon>
        <taxon>Halorussus</taxon>
    </lineage>
</organism>
<evidence type="ECO:0000256" key="1">
    <source>
        <dbReference type="SAM" id="MobiDB-lite"/>
    </source>
</evidence>
<gene>
    <name evidence="2" type="ORF">M0R89_04340</name>
</gene>
<dbReference type="AlphaFoldDB" id="A0A8U0HW44"/>
<sequence length="113" mass="12361">MAIIELNLEKPALKRVESVEDEQMEGTQRQADVDPEEVANVMEVEAEPDQQSKSGGKSRVKKYGRRLAILGGTAAGAAAVRKLRQRRKSSGEQQELEEDWQTADSTSSSSGSQ</sequence>
<dbReference type="EMBL" id="CP096659">
    <property type="protein sequence ID" value="UPV75300.1"/>
    <property type="molecule type" value="Genomic_DNA"/>
</dbReference>
<feature type="region of interest" description="Disordered" evidence="1">
    <location>
        <begin position="81"/>
        <end position="113"/>
    </location>
</feature>
<dbReference type="GeneID" id="72184401"/>